<evidence type="ECO:0000256" key="3">
    <source>
        <dbReference type="ARBA" id="ARBA00023163"/>
    </source>
</evidence>
<evidence type="ECO:0000256" key="1">
    <source>
        <dbReference type="ARBA" id="ARBA00023015"/>
    </source>
</evidence>
<comment type="caution">
    <text evidence="7">The sequence shown here is derived from an EMBL/GenBank/DDBJ whole genome shotgun (WGS) entry which is preliminary data.</text>
</comment>
<evidence type="ECO:0000313" key="7">
    <source>
        <dbReference type="EMBL" id="PLB52580.1"/>
    </source>
</evidence>
<dbReference type="PANTHER" id="PTHR38791:SF5">
    <property type="entry name" value="TRANSCRIPTION FACTOR DBAG-RELATED"/>
    <property type="match status" value="1"/>
</dbReference>
<keyword evidence="1" id="KW-0805">Transcription regulation</keyword>
<dbReference type="SMART" id="SM00066">
    <property type="entry name" value="GAL4"/>
    <property type="match status" value="1"/>
</dbReference>
<gene>
    <name evidence="7" type="ORF">P170DRAFT_462481</name>
</gene>
<dbReference type="GO" id="GO:0003677">
    <property type="term" value="F:DNA binding"/>
    <property type="evidence" value="ECO:0007669"/>
    <property type="project" value="UniProtKB-KW"/>
</dbReference>
<organism evidence="7 8">
    <name type="scientific">Aspergillus steynii IBT 23096</name>
    <dbReference type="NCBI Taxonomy" id="1392250"/>
    <lineage>
        <taxon>Eukaryota</taxon>
        <taxon>Fungi</taxon>
        <taxon>Dikarya</taxon>
        <taxon>Ascomycota</taxon>
        <taxon>Pezizomycotina</taxon>
        <taxon>Eurotiomycetes</taxon>
        <taxon>Eurotiomycetidae</taxon>
        <taxon>Eurotiales</taxon>
        <taxon>Aspergillaceae</taxon>
        <taxon>Aspergillus</taxon>
        <taxon>Aspergillus subgen. Circumdati</taxon>
    </lineage>
</organism>
<evidence type="ECO:0000313" key="8">
    <source>
        <dbReference type="Proteomes" id="UP000234275"/>
    </source>
</evidence>
<dbReference type="PROSITE" id="PS50048">
    <property type="entry name" value="ZN2_CY6_FUNGAL_2"/>
    <property type="match status" value="1"/>
</dbReference>
<feature type="domain" description="Zn(2)-C6 fungal-type" evidence="6">
    <location>
        <begin position="10"/>
        <end position="38"/>
    </location>
</feature>
<protein>
    <submittedName>
        <fullName evidence="7">C6 zinc finger domain protein</fullName>
    </submittedName>
</protein>
<dbReference type="PANTHER" id="PTHR38791">
    <property type="entry name" value="ZN(II)2CYS6 TRANSCRIPTION FACTOR (EUROFUNG)-RELATED-RELATED"/>
    <property type="match status" value="1"/>
</dbReference>
<proteinExistence type="predicted"/>
<dbReference type="Pfam" id="PF00172">
    <property type="entry name" value="Zn_clus"/>
    <property type="match status" value="1"/>
</dbReference>
<dbReference type="GO" id="GO:0000981">
    <property type="term" value="F:DNA-binding transcription factor activity, RNA polymerase II-specific"/>
    <property type="evidence" value="ECO:0007669"/>
    <property type="project" value="InterPro"/>
</dbReference>
<keyword evidence="2" id="KW-0238">DNA-binding</keyword>
<name>A0A2I2GI73_9EURO</name>
<dbReference type="RefSeq" id="XP_024707882.1">
    <property type="nucleotide sequence ID" value="XM_024852103.1"/>
</dbReference>
<keyword evidence="8" id="KW-1185">Reference proteome</keyword>
<keyword evidence="3" id="KW-0804">Transcription</keyword>
<dbReference type="STRING" id="1392250.A0A2I2GI73"/>
<dbReference type="InterPro" id="IPR053175">
    <property type="entry name" value="DHMBA_Reg_Transcription_Factor"/>
</dbReference>
<dbReference type="GO" id="GO:0008270">
    <property type="term" value="F:zinc ion binding"/>
    <property type="evidence" value="ECO:0007669"/>
    <property type="project" value="InterPro"/>
</dbReference>
<dbReference type="CDD" id="cd00067">
    <property type="entry name" value="GAL4"/>
    <property type="match status" value="1"/>
</dbReference>
<evidence type="ECO:0000259" key="6">
    <source>
        <dbReference type="PROSITE" id="PS50048"/>
    </source>
</evidence>
<dbReference type="PROSITE" id="PS00463">
    <property type="entry name" value="ZN2_CY6_FUNGAL_1"/>
    <property type="match status" value="1"/>
</dbReference>
<dbReference type="EMBL" id="MSFO01000002">
    <property type="protein sequence ID" value="PLB52580.1"/>
    <property type="molecule type" value="Genomic_DNA"/>
</dbReference>
<feature type="compositionally biased region" description="Polar residues" evidence="5">
    <location>
        <begin position="78"/>
        <end position="96"/>
    </location>
</feature>
<evidence type="ECO:0000256" key="2">
    <source>
        <dbReference type="ARBA" id="ARBA00023125"/>
    </source>
</evidence>
<dbReference type="OrthoDB" id="2991872at2759"/>
<keyword evidence="4" id="KW-0539">Nucleus</keyword>
<accession>A0A2I2GI73</accession>
<reference evidence="7 8" key="1">
    <citation type="submission" date="2016-12" db="EMBL/GenBank/DDBJ databases">
        <title>The genomes of Aspergillus section Nigri reveals drivers in fungal speciation.</title>
        <authorList>
            <consortium name="DOE Joint Genome Institute"/>
            <person name="Vesth T.C."/>
            <person name="Nybo J."/>
            <person name="Theobald S."/>
            <person name="Brandl J."/>
            <person name="Frisvad J.C."/>
            <person name="Nielsen K.F."/>
            <person name="Lyhne E.K."/>
            <person name="Kogle M.E."/>
            <person name="Kuo A."/>
            <person name="Riley R."/>
            <person name="Clum A."/>
            <person name="Nolan M."/>
            <person name="Lipzen A."/>
            <person name="Salamov A."/>
            <person name="Henrissat B."/>
            <person name="Wiebenga A."/>
            <person name="De Vries R.P."/>
            <person name="Grigoriev I.V."/>
            <person name="Mortensen U.H."/>
            <person name="Andersen M.R."/>
            <person name="Baker S.E."/>
        </authorList>
    </citation>
    <scope>NUCLEOTIDE SEQUENCE [LARGE SCALE GENOMIC DNA]</scope>
    <source>
        <strain evidence="7 8">IBT 23096</strain>
    </source>
</reference>
<dbReference type="GeneID" id="36559801"/>
<feature type="compositionally biased region" description="Low complexity" evidence="5">
    <location>
        <begin position="97"/>
        <end position="111"/>
    </location>
</feature>
<evidence type="ECO:0000256" key="4">
    <source>
        <dbReference type="ARBA" id="ARBA00023242"/>
    </source>
</evidence>
<dbReference type="SUPFAM" id="SSF57701">
    <property type="entry name" value="Zn2/Cys6 DNA-binding domain"/>
    <property type="match status" value="1"/>
</dbReference>
<dbReference type="Proteomes" id="UP000234275">
    <property type="component" value="Unassembled WGS sequence"/>
</dbReference>
<dbReference type="GO" id="GO:0009893">
    <property type="term" value="P:positive regulation of metabolic process"/>
    <property type="evidence" value="ECO:0007669"/>
    <property type="project" value="UniProtKB-ARBA"/>
</dbReference>
<dbReference type="InterPro" id="IPR001138">
    <property type="entry name" value="Zn2Cys6_DnaBD"/>
</dbReference>
<dbReference type="Gene3D" id="4.10.240.10">
    <property type="entry name" value="Zn(2)-C6 fungal-type DNA-binding domain"/>
    <property type="match status" value="1"/>
</dbReference>
<dbReference type="AlphaFoldDB" id="A0A2I2GI73"/>
<feature type="region of interest" description="Disordered" evidence="5">
    <location>
        <begin position="56"/>
        <end position="111"/>
    </location>
</feature>
<sequence length="537" mass="60610">MVYGGKPSTGCQTCRQRHIKCDETRPHCRACVRTGRSCPGYPHPLDVMLRDRTAFQRKKRSVSSSKPPQVAKKDQEDPQAQASPTAPTSNMAVMSASSNTTPPSSPPVVVDLPPQVPGTLSLPMEDTVSSLFFNSYLFLPKDPLIRLGYMELLPVFYFNTSFDSPLRLAVQAVSYFSVAAWTGQRSLLRTAEQTFMKAVSRTRLTLQGNIDHHVEETLMTILLLSTFEEFSALKENRVTNKAHLHGAIALVNSRRLEQRKTAHSQTLTMAVQTQIVRTSLGLAYPMAQTPSLSPLPMPLAETASGHLTIVTSEIVSLRQTWDRISSTPGSYQTDELKNLLSTAMALDNKISVWKHILPDRWHPTPATFIPQSVRDAGVFENRCDCYLDLWIASTWNFYRDSRIVIQNIIINCLRLLPEQSSPHEIQARTASIQKLATDICATVPYLLGDQTMSVQMSPHKVEYPECEGRRVTPGHQQTAPLLGGWFVISYLTNLWSPELCLREEQRAWIRKQMLRVLRIYTFHTLRPWTTENFSWSP</sequence>
<evidence type="ECO:0000256" key="5">
    <source>
        <dbReference type="SAM" id="MobiDB-lite"/>
    </source>
</evidence>
<dbReference type="VEuPathDB" id="FungiDB:P170DRAFT_462481"/>
<dbReference type="InterPro" id="IPR036864">
    <property type="entry name" value="Zn2-C6_fun-type_DNA-bd_sf"/>
</dbReference>